<dbReference type="OMA" id="LYQEPWR"/>
<keyword evidence="4 5" id="KW-0961">Cell wall biogenesis/degradation</keyword>
<dbReference type="GO" id="GO:0019350">
    <property type="term" value="P:teichoic acid biosynthetic process"/>
    <property type="evidence" value="ECO:0007669"/>
    <property type="project" value="UniProtKB-UniRule"/>
</dbReference>
<dbReference type="EMBL" id="AABDGJ010000005">
    <property type="protein sequence ID" value="EAG6990710.1"/>
    <property type="molecule type" value="Genomic_DNA"/>
</dbReference>
<evidence type="ECO:0000256" key="5">
    <source>
        <dbReference type="HAMAP-Rule" id="MF_02070"/>
    </source>
</evidence>
<comment type="pathway">
    <text evidence="5">Cell wall biogenesis; teichoic acid biosynthesis.</text>
</comment>
<evidence type="ECO:0000313" key="27">
    <source>
        <dbReference type="Proteomes" id="UP000460224"/>
    </source>
</evidence>
<evidence type="ECO:0000313" key="32">
    <source>
        <dbReference type="Proteomes" id="UP000527632"/>
    </source>
</evidence>
<dbReference type="EMBL" id="AABEKY010000009">
    <property type="protein sequence ID" value="EAG9388545.1"/>
    <property type="molecule type" value="Genomic_DNA"/>
</dbReference>
<evidence type="ECO:0000313" key="26">
    <source>
        <dbReference type="Proteomes" id="UP000427828"/>
    </source>
</evidence>
<evidence type="ECO:0000313" key="10">
    <source>
        <dbReference type="EMBL" id="EAG4462944.1"/>
    </source>
</evidence>
<dbReference type="EMBL" id="AAAREG010000006">
    <property type="protein sequence ID" value="EAE2354511.1"/>
    <property type="molecule type" value="Genomic_DNA"/>
</dbReference>
<name>A0A0B8R0R0_LISMN</name>
<reference evidence="21 22" key="1">
    <citation type="journal article" date="2018" name="BMC Genomics">
        <title>Genes significantly associated with lineage II food isolates of Listeria monocytogenes.</title>
        <authorList>
            <person name="Pirone-Davies C."/>
            <person name="Chen Y."/>
            <person name="Pightling A."/>
            <person name="Ryan G."/>
            <person name="Wang Y."/>
            <person name="Yao K."/>
            <person name="Hoffmann M."/>
            <person name="Allard M.W."/>
        </authorList>
    </citation>
    <scope>NUCLEOTIDE SEQUENCE [LARGE SCALE GENOMIC DNA]</scope>
    <source>
        <strain evidence="21 22">PNUSAL000550</strain>
    </source>
</reference>
<dbReference type="EMBL" id="AAAJWF010000009">
    <property type="protein sequence ID" value="EAC7481744.1"/>
    <property type="molecule type" value="Genomic_DNA"/>
</dbReference>
<dbReference type="Proteomes" id="UP000460224">
    <property type="component" value="Unassembled WGS sequence"/>
</dbReference>
<evidence type="ECO:0000313" key="13">
    <source>
        <dbReference type="EMBL" id="EAH4242936.1"/>
    </source>
</evidence>
<evidence type="ECO:0000313" key="15">
    <source>
        <dbReference type="EMBL" id="ECY9782638.1"/>
    </source>
</evidence>
<reference evidence="20 34" key="9">
    <citation type="submission" date="2020-06" db="EMBL/GenBank/DDBJ databases">
        <title>Two Listeria outbreaks in Switzerland in 2018 and 2020.</title>
        <authorList>
            <person name="Stevens M.J.A."/>
            <person name="Bloemberg G."/>
            <person name="Nusch-Inderbinnen M."/>
            <person name="Stephan R."/>
        </authorList>
    </citation>
    <scope>NUCLEOTIDE SEQUENCE [LARGE SCALE GENOMIC DNA]</scope>
    <source>
        <strain evidence="20 34">N18-0707</strain>
    </source>
</reference>
<comment type="function">
    <text evidence="5">Catalyzes the conversion of GlcNAc-PP-undecaprenol into ManNAc-GlcNAc-PP-undecaprenol, the first committed lipid intermediate in the de novo synthesis of teichoic acid.</text>
</comment>
<evidence type="ECO:0000313" key="23">
    <source>
        <dbReference type="Proteomes" id="UP000336166"/>
    </source>
</evidence>
<comment type="similarity">
    <text evidence="5">Belongs to the glycosyltransferase 26 family. TagA/TarA subfamily.</text>
</comment>
<reference evidence="19 27" key="3">
    <citation type="submission" date="2018-04" db="EMBL/GenBank/DDBJ databases">
        <title>Genome Analysis of a Prevalent Clone of Listeria monocytogenes Sequence Type 87 in China.</title>
        <authorList>
            <person name="Wang Y."/>
        </authorList>
    </citation>
    <scope>NUCLEOTIDE SEQUENCE [LARGE SCALE GENOMIC DNA]</scope>
    <source>
        <strain evidence="19 27">ICDC_LM1523</strain>
    </source>
</reference>
<dbReference type="EMBL" id="DAAEEB010000009">
    <property type="protein sequence ID" value="HAA8053886.1"/>
    <property type="molecule type" value="Genomic_DNA"/>
</dbReference>
<dbReference type="Pfam" id="PF03808">
    <property type="entry name" value="Glyco_tran_WecG"/>
    <property type="match status" value="1"/>
</dbReference>
<dbReference type="EMBL" id="AALGDA010000014">
    <property type="protein sequence ID" value="ECY9782638.1"/>
    <property type="molecule type" value="Genomic_DNA"/>
</dbReference>
<evidence type="ECO:0000313" key="8">
    <source>
        <dbReference type="EMBL" id="EAE2354511.1"/>
    </source>
</evidence>
<dbReference type="EMBL" id="QDAY01000005">
    <property type="protein sequence ID" value="KAA9447804.1"/>
    <property type="molecule type" value="Genomic_DNA"/>
</dbReference>
<dbReference type="EMBL" id="AALAQH010000006">
    <property type="protein sequence ID" value="ECX6925273.1"/>
    <property type="molecule type" value="Genomic_DNA"/>
</dbReference>
<evidence type="ECO:0000313" key="19">
    <source>
        <dbReference type="EMBL" id="KAA9447804.1"/>
    </source>
</evidence>
<dbReference type="InterPro" id="IPR034714">
    <property type="entry name" value="TagA_TarA"/>
</dbReference>
<dbReference type="EMBL" id="AABGUK010000005">
    <property type="protein sequence ID" value="EAH4242936.1"/>
    <property type="molecule type" value="Genomic_DNA"/>
</dbReference>
<dbReference type="GO" id="GO:0047244">
    <property type="term" value="F:N-acetylglucosaminyldiphosphoundecaprenol N-acetyl-beta-D-mannosaminyltransferase activity"/>
    <property type="evidence" value="ECO:0007669"/>
    <property type="project" value="UniProtKB-UniRule"/>
</dbReference>
<evidence type="ECO:0000313" key="36">
    <source>
        <dbReference type="Proteomes" id="UP000840197"/>
    </source>
</evidence>
<evidence type="ECO:0000313" key="22">
    <source>
        <dbReference type="Proteomes" id="UP000272537"/>
    </source>
</evidence>
<dbReference type="EMBL" id="AABATR010000006">
    <property type="protein sequence ID" value="EAG1894327.1"/>
    <property type="molecule type" value="Genomic_DNA"/>
</dbReference>
<dbReference type="EMBL" id="DAAIHR010000006">
    <property type="protein sequence ID" value="HAB8398279.1"/>
    <property type="molecule type" value="Genomic_DNA"/>
</dbReference>
<dbReference type="Proteomes" id="UP000272537">
    <property type="component" value="Unassembled WGS sequence"/>
</dbReference>
<dbReference type="CDD" id="cd06533">
    <property type="entry name" value="Glyco_transf_WecG_TagA"/>
    <property type="match status" value="1"/>
</dbReference>
<dbReference type="AlphaFoldDB" id="A0A0B8R0R0"/>
<evidence type="ECO:0000256" key="1">
    <source>
        <dbReference type="ARBA" id="ARBA00022676"/>
    </source>
</evidence>
<dbReference type="Proteomes" id="UP000840197">
    <property type="component" value="Unassembled WGS sequence"/>
</dbReference>
<sequence>MKKKEISILNIPFYNTTQAGFVEELYMAAKNGERRFVVTANPEIVMHARTDKEFEAILGQADYIVPDGIGIIMASEKLGEPLKERVTGYDTMVGLLNKPLSCYFLGAKPEISEVVEAKVREKFPQAVVCGVHHGYFDVLESEAIAKEILVAQPDVIFVALGSPAQEKWILSQIANFTKGIFIGVGGSFDVLTDSVKRAPKIWIKLRLEWVYRLLSNPSRWRRFFAIPQFMLVIRKERKRLKKGE</sequence>
<comment type="catalytic activity">
    <reaction evidence="5">
        <text>UDP-N-acetyl-alpha-D-mannosamine + N-acetyl-alpha-D-glucosaminyl-di-trans,octa-cis-undecaprenyl diphosphate = N-acetyl-beta-D-mannosaminyl-(1-&gt;4)-N-acetyl-alpha-D-glucosaminyl di-trans,octa-cis-undecaprenyl diphosphate + UDP + H(+)</text>
        <dbReference type="Rhea" id="RHEA:16053"/>
        <dbReference type="ChEBI" id="CHEBI:15378"/>
        <dbReference type="ChEBI" id="CHEBI:58223"/>
        <dbReference type="ChEBI" id="CHEBI:62959"/>
        <dbReference type="ChEBI" id="CHEBI:68623"/>
        <dbReference type="ChEBI" id="CHEBI:132210"/>
        <dbReference type="EC" id="2.4.1.187"/>
    </reaction>
</comment>
<dbReference type="HAMAP" id="MF_02070">
    <property type="entry name" value="TagA_TarA"/>
    <property type="match status" value="1"/>
</dbReference>
<dbReference type="NCBIfam" id="TIGR00696">
    <property type="entry name" value="wecG_tagA_cpsF"/>
    <property type="match status" value="1"/>
</dbReference>
<evidence type="ECO:0000313" key="21">
    <source>
        <dbReference type="EMBL" id="RKA05201.1"/>
    </source>
</evidence>
<evidence type="ECO:0000313" key="35">
    <source>
        <dbReference type="Proteomes" id="UP000548278"/>
    </source>
</evidence>
<dbReference type="EC" id="2.4.1.187" evidence="5"/>
<dbReference type="Proteomes" id="UP000336166">
    <property type="component" value="Unassembled WGS sequence"/>
</dbReference>
<evidence type="ECO:0000313" key="20">
    <source>
        <dbReference type="EMBL" id="NYA02228.1"/>
    </source>
</evidence>
<evidence type="ECO:0000313" key="14">
    <source>
        <dbReference type="EMBL" id="ECX6925273.1"/>
    </source>
</evidence>
<reference evidence="16 28" key="6">
    <citation type="submission" date="2019-08" db="EMBL/GenBank/DDBJ databases">
        <authorList>
            <person name="Ashton P.M."/>
            <person name="Dallman T."/>
            <person name="Nair S."/>
            <person name="De Pinna E."/>
            <person name="Peters T."/>
            <person name="Grant K."/>
        </authorList>
    </citation>
    <scope>NUCLEOTIDE SEQUENCE [LARGE SCALE GENOMIC DNA]</scope>
    <source>
        <strain evidence="16 28">788324</strain>
    </source>
</reference>
<dbReference type="GO" id="GO:0071555">
    <property type="term" value="P:cell wall organization"/>
    <property type="evidence" value="ECO:0007669"/>
    <property type="project" value="UniProtKB-KW"/>
</dbReference>
<dbReference type="Proteomes" id="UP000368512">
    <property type="component" value="Unassembled WGS sequence"/>
</dbReference>
<dbReference type="Proteomes" id="UP000544530">
    <property type="component" value="Unassembled WGS sequence"/>
</dbReference>
<keyword evidence="1 5" id="KW-0328">Glycosyltransferase</keyword>
<dbReference type="Proteomes" id="UP000489121">
    <property type="component" value="Unassembled WGS sequence"/>
</dbReference>
<evidence type="ECO:0000313" key="16">
    <source>
        <dbReference type="EMBL" id="EDO0986587.1"/>
    </source>
</evidence>
<evidence type="ECO:0000313" key="33">
    <source>
        <dbReference type="Proteomes" id="UP000528151"/>
    </source>
</evidence>
<keyword evidence="2 5" id="KW-0808">Transferase</keyword>
<evidence type="ECO:0000313" key="17">
    <source>
        <dbReference type="EMBL" id="HAA8053886.1"/>
    </source>
</evidence>
<gene>
    <name evidence="21" type="primary">taga</name>
    <name evidence="11" type="ORF">AB917_08925</name>
    <name evidence="6" type="ORF">ARY78_10610</name>
    <name evidence="9" type="ORF">BB997_11965</name>
    <name evidence="14" type="ORF">BCZ19_11385</name>
    <name evidence="10" type="ORF">CA369_11640</name>
    <name evidence="12" type="ORF">CW845_13695</name>
    <name evidence="19" type="ORF">DCK61_13340</name>
    <name evidence="7" type="ORF">DQ70_13720</name>
    <name evidence="21" type="ORF">DYZ80_02721</name>
    <name evidence="13" type="ORF">E5F58_13155</name>
    <name evidence="15" type="ORF">F6515_06485</name>
    <name evidence="16" type="ORF">FV747_11355</name>
    <name evidence="17" type="ORF">GHH22_12130</name>
    <name evidence="18" type="ORF">GYR60_07075</name>
    <name evidence="20" type="ORF">HZJ64_10310</name>
    <name evidence="8" type="ORF">Y261_09150</name>
</gene>
<evidence type="ECO:0000313" key="34">
    <source>
        <dbReference type="Proteomes" id="UP000544530"/>
    </source>
</evidence>
<reference evidence="18" key="8">
    <citation type="submission" date="2020-01" db="EMBL/GenBank/DDBJ databases">
        <authorList>
            <consortium name="NCBI Pathogen Detection Project"/>
        </authorList>
    </citation>
    <scope>NUCLEOTIDE SEQUENCE</scope>
    <source>
        <strain evidence="17">09CEB371LM</strain>
        <strain evidence="18">CFIAFB20130012</strain>
    </source>
</reference>
<dbReference type="EMBL" id="AABBZO010000014">
    <property type="protein sequence ID" value="EAG4462944.1"/>
    <property type="molecule type" value="Genomic_DNA"/>
</dbReference>
<evidence type="ECO:0000313" key="9">
    <source>
        <dbReference type="EMBL" id="EAG1894327.1"/>
    </source>
</evidence>
<dbReference type="Proteomes" id="UP000548278">
    <property type="component" value="Unassembled WGS sequence"/>
</dbReference>
<evidence type="ECO:0000313" key="31">
    <source>
        <dbReference type="Proteomes" id="UP000522199"/>
    </source>
</evidence>
<evidence type="ECO:0000313" key="24">
    <source>
        <dbReference type="Proteomes" id="UP000365297"/>
    </source>
</evidence>
<dbReference type="PANTHER" id="PTHR34136">
    <property type="match status" value="1"/>
</dbReference>
<evidence type="ECO:0000256" key="4">
    <source>
        <dbReference type="ARBA" id="ARBA00023316"/>
    </source>
</evidence>
<evidence type="ECO:0000313" key="25">
    <source>
        <dbReference type="Proteomes" id="UP000368512"/>
    </source>
</evidence>
<reference evidence="24 25" key="4">
    <citation type="submission" date="2018-06" db="EMBL/GenBank/DDBJ databases">
        <authorList>
            <consortium name="GenomeTrakr: Next Generation Sequencing Network for Food Pathogen Tracability"/>
        </authorList>
    </citation>
    <scope>NUCLEOTIDE SEQUENCE [LARGE SCALE GENOMIC DNA]</scope>
    <source>
        <strain evidence="7 25">CFSAN008042</strain>
        <strain evidence="10 33">CFSAN063727</strain>
        <strain evidence="6 24">FDA00007096</strain>
        <strain evidence="14 26">FLAG-51482A</strain>
        <strain evidence="13 32">LS1344</strain>
    </source>
</reference>
<accession>A0A0B8R0R0</accession>
<dbReference type="EMBL" id="AAAIXK010000005">
    <property type="protein sequence ID" value="EAC5550881.1"/>
    <property type="molecule type" value="Genomic_DNA"/>
</dbReference>
<dbReference type="Proteomes" id="UP000840039">
    <property type="component" value="Unassembled WGS sequence"/>
</dbReference>
<dbReference type="RefSeq" id="WP_003726762.1">
    <property type="nucleotide sequence ID" value="NC_021825.2"/>
</dbReference>
<dbReference type="Proteomes" id="UP000467536">
    <property type="component" value="Unassembled WGS sequence"/>
</dbReference>
<evidence type="ECO:0000313" key="6">
    <source>
        <dbReference type="EMBL" id="EAC5550881.1"/>
    </source>
</evidence>
<dbReference type="EMBL" id="QXLS01000007">
    <property type="protein sequence ID" value="RKA05201.1"/>
    <property type="molecule type" value="Genomic_DNA"/>
</dbReference>
<dbReference type="KEGG" id="lmv:Y193_03105"/>
<evidence type="ECO:0000313" key="30">
    <source>
        <dbReference type="Proteomes" id="UP000489121"/>
    </source>
</evidence>
<dbReference type="SMR" id="A0A0B8R0R0"/>
<proteinExistence type="inferred from homology"/>
<evidence type="ECO:0000313" key="7">
    <source>
        <dbReference type="EMBL" id="EAC7481744.1"/>
    </source>
</evidence>
<protein>
    <recommendedName>
        <fullName evidence="5">N-acetylglucosaminyldiphosphoundecaprenol N-acetyl-beta-D-mannosaminyltransferase</fullName>
        <ecNumber evidence="5">2.4.1.187</ecNumber>
    </recommendedName>
    <alternativeName>
        <fullName evidence="5">N-acetylmannosaminyltransferase</fullName>
    </alternativeName>
    <alternativeName>
        <fullName evidence="5">UDP-N-acetylmannosamine transferase</fullName>
    </alternativeName>
    <alternativeName>
        <fullName evidence="5">UDP-N-acetylmannosamine:N-acetylglucosaminyl pyrophosphorylundecaprenol N-acetylmannosaminyltransferase</fullName>
    </alternativeName>
</protein>
<reference evidence="31 35" key="5">
    <citation type="submission" date="2019-04" db="EMBL/GenBank/DDBJ databases">
        <authorList>
            <consortium name="GenomeTrakr network: Whole genome sequencing for foodborne pathogen traceback"/>
        </authorList>
    </citation>
    <scope>NUCLEOTIDE SEQUENCE [LARGE SCALE GENOMIC DNA]</scope>
    <source>
        <strain evidence="11 35">CFSAN004300</strain>
        <strain evidence="12 31">CFSAN072474</strain>
    </source>
</reference>
<dbReference type="EMBL" id="AANEHK010000010">
    <property type="protein sequence ID" value="EDO0986587.1"/>
    <property type="molecule type" value="Genomic_DNA"/>
</dbReference>
<reference evidence="17 36" key="2">
    <citation type="journal article" date="2018" name="Genome Biol.">
        <title>SKESA: strategic k-mer extension for scrupulous assemblies.</title>
        <authorList>
            <person name="Souvorov A."/>
            <person name="Agarwala R."/>
            <person name="Lipman D.J."/>
        </authorList>
    </citation>
    <scope>NUCLEOTIDE SEQUENCE [LARGE SCALE GENOMIC DNA]</scope>
    <source>
        <strain evidence="17">09CEB371LM</strain>
        <strain evidence="18 36">CFIAFB20130012</strain>
    </source>
</reference>
<keyword evidence="3 5" id="KW-0777">Teichoic acid biosynthesis</keyword>
<evidence type="ECO:0000256" key="2">
    <source>
        <dbReference type="ARBA" id="ARBA00022679"/>
    </source>
</evidence>
<dbReference type="Proteomes" id="UP000478682">
    <property type="component" value="Unassembled WGS sequence"/>
</dbReference>
<comment type="caution">
    <text evidence="14">The sequence shown here is derived from an EMBL/GenBank/DDBJ whole genome shotgun (WGS) entry which is preliminary data.</text>
</comment>
<dbReference type="Proteomes" id="UP000527632">
    <property type="component" value="Unassembled WGS sequence"/>
</dbReference>
<dbReference type="InterPro" id="IPR004629">
    <property type="entry name" value="WecG_TagA_CpsF"/>
</dbReference>
<dbReference type="Proteomes" id="UP000528151">
    <property type="component" value="Unassembled WGS sequence"/>
</dbReference>
<evidence type="ECO:0000313" key="11">
    <source>
        <dbReference type="EMBL" id="EAG6990710.1"/>
    </source>
</evidence>
<dbReference type="UniPathway" id="UPA00632"/>
<organism evidence="14 26">
    <name type="scientific">Listeria monocytogenes</name>
    <dbReference type="NCBI Taxonomy" id="1639"/>
    <lineage>
        <taxon>Bacteria</taxon>
        <taxon>Bacillati</taxon>
        <taxon>Bacillota</taxon>
        <taxon>Bacilli</taxon>
        <taxon>Bacillales</taxon>
        <taxon>Listeriaceae</taxon>
        <taxon>Listeria</taxon>
    </lineage>
</organism>
<evidence type="ECO:0000313" key="12">
    <source>
        <dbReference type="EMBL" id="EAG9388545.1"/>
    </source>
</evidence>
<dbReference type="Proteomes" id="UP000522199">
    <property type="component" value="Unassembled WGS sequence"/>
</dbReference>
<dbReference type="PANTHER" id="PTHR34136:SF1">
    <property type="entry name" value="UDP-N-ACETYL-D-MANNOSAMINURONIC ACID TRANSFERASE"/>
    <property type="match status" value="1"/>
</dbReference>
<reference evidence="15 30" key="7">
    <citation type="submission" date="2019-09" db="EMBL/GenBank/DDBJ databases">
        <authorList>
            <consortium name="PulseNet: The National Subtyping Network for Foodborne Disease Surveillance"/>
            <person name="Tarr C.L."/>
            <person name="Trees E."/>
            <person name="Katz L.S."/>
            <person name="Carleton-Romer H.A."/>
            <person name="Stroika S."/>
            <person name="Kucerova Z."/>
            <person name="Roache K.F."/>
            <person name="Sabol A.L."/>
            <person name="Besser J."/>
            <person name="Gerner-Smidt P."/>
        </authorList>
    </citation>
    <scope>NUCLEOTIDE SEQUENCE [LARGE SCALE GENOMIC DNA]</scope>
    <source>
        <strain evidence="8 23">PNUSAL000134</strain>
        <strain evidence="9 29">PNUSAL002298</strain>
        <strain evidence="15 30">PNUSAL005692</strain>
    </source>
</reference>
<evidence type="ECO:0000313" key="29">
    <source>
        <dbReference type="Proteomes" id="UP000478682"/>
    </source>
</evidence>
<evidence type="ECO:0000313" key="28">
    <source>
        <dbReference type="Proteomes" id="UP000467536"/>
    </source>
</evidence>
<dbReference type="EMBL" id="JACAVN010000006">
    <property type="protein sequence ID" value="NYA02228.1"/>
    <property type="molecule type" value="Genomic_DNA"/>
</dbReference>
<dbReference type="Proteomes" id="UP000365297">
    <property type="component" value="Unassembled WGS sequence"/>
</dbReference>
<evidence type="ECO:0000256" key="3">
    <source>
        <dbReference type="ARBA" id="ARBA00022944"/>
    </source>
</evidence>
<evidence type="ECO:0000313" key="18">
    <source>
        <dbReference type="EMBL" id="HAB8398279.1"/>
    </source>
</evidence>
<dbReference type="Proteomes" id="UP000427828">
    <property type="component" value="Unassembled WGS sequence"/>
</dbReference>
<dbReference type="KEGG" id="lmok:CQ02_12795"/>